<dbReference type="GO" id="GO:0005524">
    <property type="term" value="F:ATP binding"/>
    <property type="evidence" value="ECO:0007669"/>
    <property type="project" value="UniProtKB-KW"/>
</dbReference>
<keyword evidence="12 19" id="KW-0547">Nucleotide-binding</keyword>
<keyword evidence="11 20" id="KW-0808">Transferase</keyword>
<organism evidence="20 21">
    <name type="scientific">Aeromicrobium piscarium</name>
    <dbReference type="NCBI Taxonomy" id="2590901"/>
    <lineage>
        <taxon>Bacteria</taxon>
        <taxon>Bacillati</taxon>
        <taxon>Actinomycetota</taxon>
        <taxon>Actinomycetes</taxon>
        <taxon>Propionibacteriales</taxon>
        <taxon>Nocardioidaceae</taxon>
        <taxon>Aeromicrobium</taxon>
    </lineage>
</organism>
<proteinExistence type="inferred from homology"/>
<dbReference type="EMBL" id="VLNT01000008">
    <property type="protein sequence ID" value="TSD62502.1"/>
    <property type="molecule type" value="Genomic_DNA"/>
</dbReference>
<dbReference type="SUPFAM" id="SSF52540">
    <property type="entry name" value="P-loop containing nucleoside triphosphate hydrolases"/>
    <property type="match status" value="1"/>
</dbReference>
<dbReference type="AlphaFoldDB" id="A0A554S852"/>
<comment type="similarity">
    <text evidence="7">Belongs to the CobU/CobP family.</text>
</comment>
<evidence type="ECO:0000256" key="7">
    <source>
        <dbReference type="ARBA" id="ARBA00007490"/>
    </source>
</evidence>
<evidence type="ECO:0000256" key="9">
    <source>
        <dbReference type="ARBA" id="ARBA00012523"/>
    </source>
</evidence>
<dbReference type="Gene3D" id="3.40.50.300">
    <property type="entry name" value="P-loop containing nucleotide triphosphate hydrolases"/>
    <property type="match status" value="1"/>
</dbReference>
<evidence type="ECO:0000313" key="21">
    <source>
        <dbReference type="Proteomes" id="UP000316988"/>
    </source>
</evidence>
<keyword evidence="15 19" id="KW-0342">GTP-binding</keyword>
<dbReference type="GO" id="GO:0005525">
    <property type="term" value="F:GTP binding"/>
    <property type="evidence" value="ECO:0007669"/>
    <property type="project" value="UniProtKB-KW"/>
</dbReference>
<comment type="pathway">
    <text evidence="6">Cofactor biosynthesis; adenosylcobalamin biosynthesis; adenosylcobalamin from cob(II)yrinate a,c-diamide: step 5/7.</text>
</comment>
<evidence type="ECO:0000256" key="12">
    <source>
        <dbReference type="ARBA" id="ARBA00022741"/>
    </source>
</evidence>
<dbReference type="GO" id="GO:0008820">
    <property type="term" value="F:cobinamide phosphate guanylyltransferase activity"/>
    <property type="evidence" value="ECO:0007669"/>
    <property type="project" value="UniProtKB-EC"/>
</dbReference>
<dbReference type="EC" id="2.7.7.62" evidence="9"/>
<evidence type="ECO:0000256" key="17">
    <source>
        <dbReference type="ARBA" id="ARBA00030571"/>
    </source>
</evidence>
<feature type="binding site" evidence="19">
    <location>
        <begin position="49"/>
        <end position="52"/>
    </location>
    <ligand>
        <name>GTP</name>
        <dbReference type="ChEBI" id="CHEBI:37565"/>
    </ligand>
</feature>
<evidence type="ECO:0000256" key="6">
    <source>
        <dbReference type="ARBA" id="ARBA00005159"/>
    </source>
</evidence>
<evidence type="ECO:0000256" key="2">
    <source>
        <dbReference type="ARBA" id="ARBA00000711"/>
    </source>
</evidence>
<feature type="active site" description="GMP-histidine intermediate" evidence="18">
    <location>
        <position position="48"/>
    </location>
</feature>
<dbReference type="PANTHER" id="PTHR34848">
    <property type="match status" value="1"/>
</dbReference>
<dbReference type="InterPro" id="IPR003203">
    <property type="entry name" value="CobU/CobP"/>
</dbReference>
<dbReference type="Pfam" id="PF02283">
    <property type="entry name" value="CobU"/>
    <property type="match status" value="1"/>
</dbReference>
<dbReference type="RefSeq" id="WP_143913615.1">
    <property type="nucleotide sequence ID" value="NZ_VLNT01000008.1"/>
</dbReference>
<evidence type="ECO:0000256" key="11">
    <source>
        <dbReference type="ARBA" id="ARBA00022679"/>
    </source>
</evidence>
<keyword evidence="20" id="KW-0548">Nucleotidyltransferase</keyword>
<protein>
    <recommendedName>
        <fullName evidence="16">Adenosylcobinamide kinase</fullName>
        <ecNumber evidence="8">2.7.1.156</ecNumber>
        <ecNumber evidence="9">2.7.7.62</ecNumber>
    </recommendedName>
    <alternativeName>
        <fullName evidence="17">Adenosylcobinamide-phosphate guanylyltransferase</fullName>
    </alternativeName>
</protein>
<dbReference type="GO" id="GO:0009236">
    <property type="term" value="P:cobalamin biosynthetic process"/>
    <property type="evidence" value="ECO:0007669"/>
    <property type="project" value="UniProtKB-UniPathway"/>
</dbReference>
<sequence>MRTLVTGGVRSGKSAHAESLLADAPEVAYIAPGPRYDDGDWADRIAEHRSRRPASWTTIEDTDLPRALAGVSGAALVDCLGTWLTARFDDLELWERRDWQQPFGEALDAAVAAAERHLGDLVLVTNEVGLGVVPEHRSGRVFRDALGWTNQRFATICDDVTLVISGRTLTL</sequence>
<evidence type="ECO:0000256" key="15">
    <source>
        <dbReference type="ARBA" id="ARBA00023134"/>
    </source>
</evidence>
<dbReference type="CDD" id="cd00544">
    <property type="entry name" value="CobU"/>
    <property type="match status" value="1"/>
</dbReference>
<evidence type="ECO:0000313" key="20">
    <source>
        <dbReference type="EMBL" id="TSD62502.1"/>
    </source>
</evidence>
<keyword evidence="14" id="KW-0067">ATP-binding</keyword>
<dbReference type="InterPro" id="IPR027417">
    <property type="entry name" value="P-loop_NTPase"/>
</dbReference>
<comment type="pathway">
    <text evidence="5">Cofactor biosynthesis; adenosylcobalamin biosynthesis; adenosylcobalamin from cob(II)yrinate a,c-diamide: step 6/7.</text>
</comment>
<comment type="function">
    <text evidence="4">Catalyzes ATP-dependent phosphorylation of adenosylcobinamide and addition of GMP to adenosylcobinamide phosphate.</text>
</comment>
<evidence type="ECO:0000256" key="1">
    <source>
        <dbReference type="ARBA" id="ARBA00000312"/>
    </source>
</evidence>
<evidence type="ECO:0000256" key="13">
    <source>
        <dbReference type="ARBA" id="ARBA00022777"/>
    </source>
</evidence>
<evidence type="ECO:0000256" key="10">
    <source>
        <dbReference type="ARBA" id="ARBA00022573"/>
    </source>
</evidence>
<reference evidence="20 21" key="1">
    <citation type="submission" date="2019-07" db="EMBL/GenBank/DDBJ databases">
        <authorList>
            <person name="Zhao L.H."/>
        </authorList>
    </citation>
    <scope>NUCLEOTIDE SEQUENCE [LARGE SCALE GENOMIC DNA]</scope>
    <source>
        <strain evidence="20 21">Co35</strain>
    </source>
</reference>
<dbReference type="EC" id="2.7.1.156" evidence="8"/>
<feature type="binding site" evidence="19">
    <location>
        <begin position="7"/>
        <end position="14"/>
    </location>
    <ligand>
        <name>GTP</name>
        <dbReference type="ChEBI" id="CHEBI:37565"/>
    </ligand>
</feature>
<evidence type="ECO:0000256" key="3">
    <source>
        <dbReference type="ARBA" id="ARBA00001522"/>
    </source>
</evidence>
<comment type="catalytic activity">
    <reaction evidence="2">
        <text>adenosylcob(III)inamide phosphate + GTP + H(+) = adenosylcob(III)inamide-GDP + diphosphate</text>
        <dbReference type="Rhea" id="RHEA:22712"/>
        <dbReference type="ChEBI" id="CHEBI:15378"/>
        <dbReference type="ChEBI" id="CHEBI:33019"/>
        <dbReference type="ChEBI" id="CHEBI:37565"/>
        <dbReference type="ChEBI" id="CHEBI:58502"/>
        <dbReference type="ChEBI" id="CHEBI:60487"/>
        <dbReference type="EC" id="2.7.7.62"/>
    </reaction>
</comment>
<dbReference type="UniPathway" id="UPA00148">
    <property type="reaction ID" value="UER00236"/>
</dbReference>
<evidence type="ECO:0000256" key="4">
    <source>
        <dbReference type="ARBA" id="ARBA00003889"/>
    </source>
</evidence>
<name>A0A554S852_9ACTN</name>
<dbReference type="PANTHER" id="PTHR34848:SF1">
    <property type="entry name" value="BIFUNCTIONAL ADENOSYLCOBALAMIN BIOSYNTHESIS PROTEIN COBU"/>
    <property type="match status" value="1"/>
</dbReference>
<evidence type="ECO:0000256" key="8">
    <source>
        <dbReference type="ARBA" id="ARBA00012016"/>
    </source>
</evidence>
<comment type="catalytic activity">
    <reaction evidence="3">
        <text>adenosylcob(III)inamide + GTP = adenosylcob(III)inamide phosphate + GDP + H(+)</text>
        <dbReference type="Rhea" id="RHEA:15765"/>
        <dbReference type="ChEBI" id="CHEBI:2480"/>
        <dbReference type="ChEBI" id="CHEBI:15378"/>
        <dbReference type="ChEBI" id="CHEBI:37565"/>
        <dbReference type="ChEBI" id="CHEBI:58189"/>
        <dbReference type="ChEBI" id="CHEBI:58502"/>
        <dbReference type="EC" id="2.7.1.156"/>
    </reaction>
</comment>
<keyword evidence="13 20" id="KW-0418">Kinase</keyword>
<accession>A0A554S852</accession>
<dbReference type="Proteomes" id="UP000316988">
    <property type="component" value="Unassembled WGS sequence"/>
</dbReference>
<comment type="caution">
    <text evidence="20">The sequence shown here is derived from an EMBL/GenBank/DDBJ whole genome shotgun (WGS) entry which is preliminary data.</text>
</comment>
<keyword evidence="21" id="KW-1185">Reference proteome</keyword>
<keyword evidence="10" id="KW-0169">Cobalamin biosynthesis</keyword>
<evidence type="ECO:0000256" key="18">
    <source>
        <dbReference type="PIRSR" id="PIRSR006135-1"/>
    </source>
</evidence>
<evidence type="ECO:0000256" key="16">
    <source>
        <dbReference type="ARBA" id="ARBA00029570"/>
    </source>
</evidence>
<dbReference type="PIRSF" id="PIRSF006135">
    <property type="entry name" value="CobU"/>
    <property type="match status" value="1"/>
</dbReference>
<feature type="binding site" evidence="19">
    <location>
        <begin position="31"/>
        <end position="33"/>
    </location>
    <ligand>
        <name>GTP</name>
        <dbReference type="ChEBI" id="CHEBI:37565"/>
    </ligand>
</feature>
<dbReference type="OrthoDB" id="9788370at2"/>
<evidence type="ECO:0000256" key="5">
    <source>
        <dbReference type="ARBA" id="ARBA00004692"/>
    </source>
</evidence>
<gene>
    <name evidence="20" type="ORF">FNM00_11120</name>
</gene>
<dbReference type="GO" id="GO:0043752">
    <property type="term" value="F:adenosylcobinamide kinase activity"/>
    <property type="evidence" value="ECO:0007669"/>
    <property type="project" value="UniProtKB-EC"/>
</dbReference>
<feature type="binding site" evidence="19">
    <location>
        <position position="78"/>
    </location>
    <ligand>
        <name>GTP</name>
        <dbReference type="ChEBI" id="CHEBI:37565"/>
    </ligand>
</feature>
<evidence type="ECO:0000256" key="14">
    <source>
        <dbReference type="ARBA" id="ARBA00022840"/>
    </source>
</evidence>
<evidence type="ECO:0000256" key="19">
    <source>
        <dbReference type="PIRSR" id="PIRSR006135-2"/>
    </source>
</evidence>
<comment type="catalytic activity">
    <reaction evidence="1">
        <text>adenosylcob(III)inamide + ATP = adenosylcob(III)inamide phosphate + ADP + H(+)</text>
        <dbReference type="Rhea" id="RHEA:15769"/>
        <dbReference type="ChEBI" id="CHEBI:2480"/>
        <dbReference type="ChEBI" id="CHEBI:15378"/>
        <dbReference type="ChEBI" id="CHEBI:30616"/>
        <dbReference type="ChEBI" id="CHEBI:58502"/>
        <dbReference type="ChEBI" id="CHEBI:456216"/>
        <dbReference type="EC" id="2.7.1.156"/>
    </reaction>
</comment>
<feature type="binding site" evidence="19">
    <location>
        <position position="60"/>
    </location>
    <ligand>
        <name>GTP</name>
        <dbReference type="ChEBI" id="CHEBI:37565"/>
    </ligand>
</feature>